<dbReference type="PANTHER" id="PTHR36985:SF1">
    <property type="entry name" value="TRANSLOCATION AND ASSEMBLY MODULE SUBUNIT TAMB"/>
    <property type="match status" value="1"/>
</dbReference>
<keyword evidence="4" id="KW-0472">Membrane</keyword>
<evidence type="ECO:0000256" key="4">
    <source>
        <dbReference type="ARBA" id="ARBA00023136"/>
    </source>
</evidence>
<evidence type="ECO:0000259" key="5">
    <source>
        <dbReference type="Pfam" id="PF04357"/>
    </source>
</evidence>
<organism evidence="6 7">
    <name type="scientific">Chloracidobacterium validum</name>
    <dbReference type="NCBI Taxonomy" id="2821543"/>
    <lineage>
        <taxon>Bacteria</taxon>
        <taxon>Pseudomonadati</taxon>
        <taxon>Acidobacteriota</taxon>
        <taxon>Terriglobia</taxon>
        <taxon>Terriglobales</taxon>
        <taxon>Acidobacteriaceae</taxon>
        <taxon>Chloracidobacterium</taxon>
    </lineage>
</organism>
<dbReference type="Pfam" id="PF04357">
    <property type="entry name" value="TamB"/>
    <property type="match status" value="1"/>
</dbReference>
<protein>
    <submittedName>
        <fullName evidence="6">Translocation/assembly module TamB domain-containing protein</fullName>
    </submittedName>
</protein>
<feature type="domain" description="Translocation and assembly module TamB C-terminal" evidence="5">
    <location>
        <begin position="1076"/>
        <end position="1425"/>
    </location>
</feature>
<sequence>MALTRRRIVIIGLLGLTLAMVSLLTWGIVWLNRGGLDDWARRLLIAELERQTDVRAEIGELRVHVFSVSAEARQIACFLPGDTKPFFTADRLAAEVEVESLWRQAFSVRHAALDHPTLNIVFDERGVNLARIRMPERKRTLPTEPDEPLVDEVLRGGRVVVRDGLVNVGAETYGVQGQVRNFNLFGRAADEQTLQVETGFDAGEVSITATDGRRRMLRDATLRLTAEVKKDAANIQSLIITTPMGEMTLSGTVRWPNENVRYEGNAYVVLDLATASQSLLDGLPLTGRVQMPVRVAGDATGLVLEGNLEPLTGRLGGASVAGLTAAYVLDTPFGQVPKRAEADVKAGQVTFAGYVLDAPAAHVSVSPVAVDITDITARVLGGRLQGQARLAYPAGTRERSMAKLTASGLDVEQLTRRLAVARGSLAGRGQAQLDVTWPGLDALQATGRIQAALTGQARPPDASPDTTPLPLSVEARAILTPGVVQADPFLARVGEGTLTVSGRYRWRAREVEATVDYHTPELAQAQTLATWLGVKIPALTTQTDEARLELRGAGDVTGQLSGNLRALTLSGTASVGEIRVNDQRIGRAAVHFEAAPTQLTVTEASLIQPDGGCVIASFGGGWTEAHPTQVKLRAYDLRLASVGAILQTIPATKSVGEQLTAAGGIAAGDLDLTGLPNLATLRAGLTLRDWTKAVETIRGGGTLALTATKTPVGELRRGEARVSFRDQGLVVDGIVSRFPAGVLNGQGRYNPTDGAYEVTLQSNGLDAKALGQSLGRSDIPLDGVIQLDFSSRSTVGQILTNHLDFALKATSEKLTVGNDDFRDVRLAAASDAAGEKATLTLTARYRDFPYRSDATVTYLDPDGELALLVESQFDFDRTPLTPLLAIFDIGPQSLSGEVTGRLRLAGPLYAVDPATDEGGFTTSKLALTGDFSALKLAVPLGELGAAADNYVIVNDGPLQFSLSDRALEFKNFRLRDEPGDTTSFSLSGRLGLLSGRDTVTADGKVDLKLLRGFSKRITSRGLLTIKATIAGSLANPRLTGYTDLDDFGLRITDVPLALENGGGRVLFNANRAQIETLTADAGSGKVEVTGGAIFERISDVRWRFGIRAENVRVKYPRDIRSLADGDLVLQGNQSLQVLSGVVRIKRAEYTTNTDLATLVRTQFVGLGGVGSSLQTRAKRNTFTTLDVRVEAPDTLFIRNNIADVVGSASLRLSGSIDDPDVSGRILITRGQLEFRNDRFEVTRGIVAIPEGPTGTTFYDIQAEATIQGYRIIVGLTGTADNFNPILRSEPNLPQSSILSLLATGTLPPPDIANTTTAAQQANVSAATTLLSELLTERIEEQTGRLFGINRFQIDPLLVGRGGDPTARLTVGRRITKDLSVTFSTNLATAEEQIILIEYRLRSNLSIIGLRDQQGNFGFDVRVTKRF</sequence>
<evidence type="ECO:0000256" key="3">
    <source>
        <dbReference type="ARBA" id="ARBA00022989"/>
    </source>
</evidence>
<evidence type="ECO:0000313" key="7">
    <source>
        <dbReference type="Proteomes" id="UP000676506"/>
    </source>
</evidence>
<keyword evidence="2" id="KW-0812">Transmembrane</keyword>
<dbReference type="PANTHER" id="PTHR36985">
    <property type="entry name" value="TRANSLOCATION AND ASSEMBLY MODULE SUBUNIT TAMB"/>
    <property type="match status" value="1"/>
</dbReference>
<comment type="subcellular location">
    <subcellularLocation>
        <location evidence="1">Membrane</location>
        <topology evidence="1">Single-pass membrane protein</topology>
    </subcellularLocation>
</comment>
<keyword evidence="3" id="KW-1133">Transmembrane helix</keyword>
<evidence type="ECO:0000256" key="1">
    <source>
        <dbReference type="ARBA" id="ARBA00004167"/>
    </source>
</evidence>
<dbReference type="EMBL" id="CP072648">
    <property type="protein sequence ID" value="QUW02385.1"/>
    <property type="molecule type" value="Genomic_DNA"/>
</dbReference>
<evidence type="ECO:0000256" key="2">
    <source>
        <dbReference type="ARBA" id="ARBA00022692"/>
    </source>
</evidence>
<reference evidence="6 7" key="1">
    <citation type="submission" date="2021-03" db="EMBL/GenBank/DDBJ databases">
        <title>Genomic and phenotypic characterization of Chloracidobacterium isolates provides evidence for multiple species.</title>
        <authorList>
            <person name="Saini M.K."/>
            <person name="Costas A.M.G."/>
            <person name="Tank M."/>
            <person name="Bryant D.A."/>
        </authorList>
    </citation>
    <scope>NUCLEOTIDE SEQUENCE [LARGE SCALE GENOMIC DNA]</scope>
    <source>
        <strain evidence="6 7">BV2-C</strain>
    </source>
</reference>
<dbReference type="RefSeq" id="WP_211428275.1">
    <property type="nucleotide sequence ID" value="NZ_CP072648.1"/>
</dbReference>
<dbReference type="InterPro" id="IPR007452">
    <property type="entry name" value="TamB_C"/>
</dbReference>
<proteinExistence type="predicted"/>
<gene>
    <name evidence="6" type="ORF">J8C06_08455</name>
</gene>
<dbReference type="Proteomes" id="UP000676506">
    <property type="component" value="Chromosome 1"/>
</dbReference>
<accession>A0ABX8BBE0</accession>
<keyword evidence="7" id="KW-1185">Reference proteome</keyword>
<evidence type="ECO:0000313" key="6">
    <source>
        <dbReference type="EMBL" id="QUW02385.1"/>
    </source>
</evidence>
<name>A0ABX8BBE0_9BACT</name>